<dbReference type="PROSITE" id="PS50850">
    <property type="entry name" value="MFS"/>
    <property type="match status" value="1"/>
</dbReference>
<evidence type="ECO:0000259" key="7">
    <source>
        <dbReference type="PROSITE" id="PS50850"/>
    </source>
</evidence>
<feature type="transmembrane region" description="Helical" evidence="6">
    <location>
        <begin position="205"/>
        <end position="228"/>
    </location>
</feature>
<dbReference type="PANTHER" id="PTHR43124">
    <property type="entry name" value="PURINE EFFLUX PUMP PBUE"/>
    <property type="match status" value="1"/>
</dbReference>
<feature type="transmembrane region" description="Helical" evidence="6">
    <location>
        <begin position="365"/>
        <end position="385"/>
    </location>
</feature>
<dbReference type="EMBL" id="JBHSDY010000004">
    <property type="protein sequence ID" value="MFC4297989.1"/>
    <property type="molecule type" value="Genomic_DNA"/>
</dbReference>
<evidence type="ECO:0000256" key="4">
    <source>
        <dbReference type="ARBA" id="ARBA00022989"/>
    </source>
</evidence>
<organism evidence="8 9">
    <name type="scientific">Castellaniella hirudinis</name>
    <dbReference type="NCBI Taxonomy" id="1144617"/>
    <lineage>
        <taxon>Bacteria</taxon>
        <taxon>Pseudomonadati</taxon>
        <taxon>Pseudomonadota</taxon>
        <taxon>Betaproteobacteria</taxon>
        <taxon>Burkholderiales</taxon>
        <taxon>Alcaligenaceae</taxon>
        <taxon>Castellaniella</taxon>
    </lineage>
</organism>
<dbReference type="RefSeq" id="WP_376812550.1">
    <property type="nucleotide sequence ID" value="NZ_JBHSDY010000004.1"/>
</dbReference>
<feature type="transmembrane region" description="Helical" evidence="6">
    <location>
        <begin position="162"/>
        <end position="184"/>
    </location>
</feature>
<reference evidence="9" key="1">
    <citation type="journal article" date="2019" name="Int. J. Syst. Evol. Microbiol.">
        <title>The Global Catalogue of Microorganisms (GCM) 10K type strain sequencing project: providing services to taxonomists for standard genome sequencing and annotation.</title>
        <authorList>
            <consortium name="The Broad Institute Genomics Platform"/>
            <consortium name="The Broad Institute Genome Sequencing Center for Infectious Disease"/>
            <person name="Wu L."/>
            <person name="Ma J."/>
        </authorList>
    </citation>
    <scope>NUCLEOTIDE SEQUENCE [LARGE SCALE GENOMIC DNA]</scope>
    <source>
        <strain evidence="9">CGMCC 1.19029</strain>
    </source>
</reference>
<dbReference type="Gene3D" id="1.20.1250.20">
    <property type="entry name" value="MFS general substrate transporter like domains"/>
    <property type="match status" value="1"/>
</dbReference>
<dbReference type="InterPro" id="IPR020846">
    <property type="entry name" value="MFS_dom"/>
</dbReference>
<protein>
    <submittedName>
        <fullName evidence="8">MFS transporter</fullName>
    </submittedName>
</protein>
<evidence type="ECO:0000313" key="9">
    <source>
        <dbReference type="Proteomes" id="UP001595756"/>
    </source>
</evidence>
<feature type="transmembrane region" description="Helical" evidence="6">
    <location>
        <begin position="135"/>
        <end position="156"/>
    </location>
</feature>
<dbReference type="InterPro" id="IPR036259">
    <property type="entry name" value="MFS_trans_sf"/>
</dbReference>
<evidence type="ECO:0000256" key="5">
    <source>
        <dbReference type="ARBA" id="ARBA00023136"/>
    </source>
</evidence>
<feature type="transmembrane region" description="Helical" evidence="6">
    <location>
        <begin position="76"/>
        <end position="99"/>
    </location>
</feature>
<gene>
    <name evidence="8" type="ORF">ACFO0J_08035</name>
</gene>
<feature type="transmembrane region" description="Helical" evidence="6">
    <location>
        <begin position="240"/>
        <end position="261"/>
    </location>
</feature>
<keyword evidence="9" id="KW-1185">Reference proteome</keyword>
<evidence type="ECO:0000256" key="2">
    <source>
        <dbReference type="ARBA" id="ARBA00022475"/>
    </source>
</evidence>
<dbReference type="Pfam" id="PF07690">
    <property type="entry name" value="MFS_1"/>
    <property type="match status" value="1"/>
</dbReference>
<accession>A0ABV8RZ26</accession>
<comment type="caution">
    <text evidence="8">The sequence shown here is derived from an EMBL/GenBank/DDBJ whole genome shotgun (WGS) entry which is preliminary data.</text>
</comment>
<evidence type="ECO:0000313" key="8">
    <source>
        <dbReference type="EMBL" id="MFC4297989.1"/>
    </source>
</evidence>
<evidence type="ECO:0000256" key="6">
    <source>
        <dbReference type="SAM" id="Phobius"/>
    </source>
</evidence>
<feature type="transmembrane region" description="Helical" evidence="6">
    <location>
        <begin position="298"/>
        <end position="316"/>
    </location>
</feature>
<dbReference type="Proteomes" id="UP001595756">
    <property type="component" value="Unassembled WGS sequence"/>
</dbReference>
<keyword evidence="3 6" id="KW-0812">Transmembrane</keyword>
<keyword evidence="5 6" id="KW-0472">Membrane</keyword>
<feature type="transmembrane region" description="Helical" evidence="6">
    <location>
        <begin position="12"/>
        <end position="36"/>
    </location>
</feature>
<dbReference type="InterPro" id="IPR011701">
    <property type="entry name" value="MFS"/>
</dbReference>
<feature type="domain" description="Major facilitator superfamily (MFS) profile" evidence="7">
    <location>
        <begin position="10"/>
        <end position="406"/>
    </location>
</feature>
<dbReference type="InterPro" id="IPR050189">
    <property type="entry name" value="MFS_Efflux_Transporters"/>
</dbReference>
<dbReference type="PANTHER" id="PTHR43124:SF3">
    <property type="entry name" value="CHLORAMPHENICOL EFFLUX PUMP RV0191"/>
    <property type="match status" value="1"/>
</dbReference>
<comment type="subcellular location">
    <subcellularLocation>
        <location evidence="1">Cell membrane</location>
        <topology evidence="1">Multi-pass membrane protein</topology>
    </subcellularLocation>
</comment>
<dbReference type="CDD" id="cd17324">
    <property type="entry name" value="MFS_NepI_like"/>
    <property type="match status" value="1"/>
</dbReference>
<name>A0ABV8RZ26_9BURK</name>
<dbReference type="SUPFAM" id="SSF103473">
    <property type="entry name" value="MFS general substrate transporter"/>
    <property type="match status" value="1"/>
</dbReference>
<keyword evidence="2" id="KW-1003">Cell membrane</keyword>
<feature type="transmembrane region" description="Helical" evidence="6">
    <location>
        <begin position="273"/>
        <end position="292"/>
    </location>
</feature>
<evidence type="ECO:0000256" key="3">
    <source>
        <dbReference type="ARBA" id="ARBA00022692"/>
    </source>
</evidence>
<keyword evidence="4 6" id="KW-1133">Transmembrane helix</keyword>
<evidence type="ECO:0000256" key="1">
    <source>
        <dbReference type="ARBA" id="ARBA00004651"/>
    </source>
</evidence>
<feature type="transmembrane region" description="Helical" evidence="6">
    <location>
        <begin position="105"/>
        <end position="123"/>
    </location>
</feature>
<proteinExistence type="predicted"/>
<sequence>MSQDRRTHPGVWALAVTAFAIGVAEFIVVGILPSIALDLGVSLSRAGGLVGLYALALAIGTPVVVLALARWPRKPLLLVLVALFLAGNLLSALSTSYAALLAGRIVTAVAHGSFFAIGATVAARLAPRGQASRAIAVMFAGLTVAMVVGVPLGSLVGNGLGWRLPFFAVAALAAIALVVTARWVPVLPVQAAGPVGTQLAALGRPAIIAMMGITIFGFGASFTAFTFITPILTDVTGFPTHAASLLLVVFGAATLVGNMAGGRWAATLGWPLALRRMLLGLSFVLVALALALPCKAAMAPLLFMWGVLAFGMSPGFQAGMLETAQRWTPRAVDFASALNISAFNLGITLGETLGSALVACDQMVMTPWAGVVLAAMAQLPLAWLVRRSGFGTISRPAELKGSRSES</sequence>
<feature type="transmembrane region" description="Helical" evidence="6">
    <location>
        <begin position="48"/>
        <end position="69"/>
    </location>
</feature>